<gene>
    <name evidence="3" type="ORF">K443DRAFT_7021</name>
</gene>
<keyword evidence="1" id="KW-0479">Metal-binding</keyword>
<sequence>MSASDALSALKALYDIANKVKDNNHELVRVSARIEHVVLSIEESRNCNIIRSDEYNDALTTIFDLITRTQRVAQRLLKRNLGDRTWNASEISSELRRLNDDVQNYLSVHTLRTLDLVLVKQQNVLANHVEELMIKVTELHHGLQDPQEKGWAPSMQSQAPPNAGKLHDVNFEKLIQPEHITLRVTGLSKWRSEFFNSLLRGKDDIMHVIQGAGFMNKESEFLDLRLRADAGKDDIMHAIRDAGFDVPPDLDEERELRITVTEGDSVYDAAVPGGLRVNRSEPLLWWWNKYTTYHELIPATTQPGTTIVHLKSSWRTRVIGVSANNVLVSFHRTLRVPDAGVNNLPEPMFRREAVRLEFDDTTLGSENTGSAIKVSVGGVNVLSGISTNCIEPPKFGVEQDYIVGGQQPWLHGIVSGQGVVRQFVAAGLGSGYTVEEQITGKAEIGGFQFDVFPRRPSVNGKFFHHGEQLNSISSPSELGLAEGDQFILERWRTMVGSKWSLVDYKRRVSPNVTIQAHYGGARVPTGFKDSKFVGTGPTVGLAVGGKMYGALDLTLSIVYFDPITFRAQKIYRDKDSPRVYDEERGHRFFVHIVTPELWEAITGILPPITPITREMYTQNGVPWYKLFDDYVESVTTGPSALSNVLSVMQLDEENSASFAGAESQIDNLIDPKAPPNCSLQHPSATSPQCVFRPCGHLACTNCVGSAVLAGYKCPNCQATVEKFIGMQTPLPVPQKRGGAYQEGQWSAEETEELSLAAASSQAVIVIHQQEDRPSPLYSSWAIDQGGDQASPTHHARGSFI</sequence>
<dbReference type="STRING" id="1095629.A0A0C9XZP4"/>
<dbReference type="Proteomes" id="UP000054477">
    <property type="component" value="Unassembled WGS sequence"/>
</dbReference>
<dbReference type="CDD" id="cd21037">
    <property type="entry name" value="MLKL_NTD"/>
    <property type="match status" value="1"/>
</dbReference>
<evidence type="ECO:0000256" key="1">
    <source>
        <dbReference type="PROSITE-ProRule" id="PRU00175"/>
    </source>
</evidence>
<dbReference type="InterPro" id="IPR013083">
    <property type="entry name" value="Znf_RING/FYVE/PHD"/>
</dbReference>
<keyword evidence="1" id="KW-0863">Zinc-finger</keyword>
<dbReference type="OrthoDB" id="428577at2759"/>
<keyword evidence="1" id="KW-0862">Zinc</keyword>
<reference evidence="3 4" key="1">
    <citation type="submission" date="2014-04" db="EMBL/GenBank/DDBJ databases">
        <authorList>
            <consortium name="DOE Joint Genome Institute"/>
            <person name="Kuo A."/>
            <person name="Kohler A."/>
            <person name="Nagy L.G."/>
            <person name="Floudas D."/>
            <person name="Copeland A."/>
            <person name="Barry K.W."/>
            <person name="Cichocki N."/>
            <person name="Veneault-Fourrey C."/>
            <person name="LaButti K."/>
            <person name="Lindquist E.A."/>
            <person name="Lipzen A."/>
            <person name="Lundell T."/>
            <person name="Morin E."/>
            <person name="Murat C."/>
            <person name="Sun H."/>
            <person name="Tunlid A."/>
            <person name="Henrissat B."/>
            <person name="Grigoriev I.V."/>
            <person name="Hibbett D.S."/>
            <person name="Martin F."/>
            <person name="Nordberg H.P."/>
            <person name="Cantor M.N."/>
            <person name="Hua S.X."/>
        </authorList>
    </citation>
    <scope>NUCLEOTIDE SEQUENCE [LARGE SCALE GENOMIC DNA]</scope>
    <source>
        <strain evidence="3 4">LaAM-08-1</strain>
    </source>
</reference>
<evidence type="ECO:0000313" key="3">
    <source>
        <dbReference type="EMBL" id="KIK01268.1"/>
    </source>
</evidence>
<evidence type="ECO:0000313" key="4">
    <source>
        <dbReference type="Proteomes" id="UP000054477"/>
    </source>
</evidence>
<dbReference type="HOGENOM" id="CLU_007317_0_0_1"/>
<dbReference type="InterPro" id="IPR001841">
    <property type="entry name" value="Znf_RING"/>
</dbReference>
<dbReference type="GO" id="GO:0008270">
    <property type="term" value="F:zinc ion binding"/>
    <property type="evidence" value="ECO:0007669"/>
    <property type="project" value="UniProtKB-KW"/>
</dbReference>
<organism evidence="3 4">
    <name type="scientific">Laccaria amethystina LaAM-08-1</name>
    <dbReference type="NCBI Taxonomy" id="1095629"/>
    <lineage>
        <taxon>Eukaryota</taxon>
        <taxon>Fungi</taxon>
        <taxon>Dikarya</taxon>
        <taxon>Basidiomycota</taxon>
        <taxon>Agaricomycotina</taxon>
        <taxon>Agaricomycetes</taxon>
        <taxon>Agaricomycetidae</taxon>
        <taxon>Agaricales</taxon>
        <taxon>Agaricineae</taxon>
        <taxon>Hydnangiaceae</taxon>
        <taxon>Laccaria</taxon>
    </lineage>
</organism>
<evidence type="ECO:0000259" key="2">
    <source>
        <dbReference type="PROSITE" id="PS50089"/>
    </source>
</evidence>
<name>A0A0C9XZP4_9AGAR</name>
<dbReference type="AlphaFoldDB" id="A0A0C9XZP4"/>
<dbReference type="EMBL" id="KN838609">
    <property type="protein sequence ID" value="KIK01268.1"/>
    <property type="molecule type" value="Genomic_DNA"/>
</dbReference>
<reference evidence="4" key="2">
    <citation type="submission" date="2015-01" db="EMBL/GenBank/DDBJ databases">
        <title>Evolutionary Origins and Diversification of the Mycorrhizal Mutualists.</title>
        <authorList>
            <consortium name="DOE Joint Genome Institute"/>
            <consortium name="Mycorrhizal Genomics Consortium"/>
            <person name="Kohler A."/>
            <person name="Kuo A."/>
            <person name="Nagy L.G."/>
            <person name="Floudas D."/>
            <person name="Copeland A."/>
            <person name="Barry K.W."/>
            <person name="Cichocki N."/>
            <person name="Veneault-Fourrey C."/>
            <person name="LaButti K."/>
            <person name="Lindquist E.A."/>
            <person name="Lipzen A."/>
            <person name="Lundell T."/>
            <person name="Morin E."/>
            <person name="Murat C."/>
            <person name="Riley R."/>
            <person name="Ohm R."/>
            <person name="Sun H."/>
            <person name="Tunlid A."/>
            <person name="Henrissat B."/>
            <person name="Grigoriev I.V."/>
            <person name="Hibbett D.S."/>
            <person name="Martin F."/>
        </authorList>
    </citation>
    <scope>NUCLEOTIDE SEQUENCE [LARGE SCALE GENOMIC DNA]</scope>
    <source>
        <strain evidence="4">LaAM-08-1</strain>
    </source>
</reference>
<feature type="domain" description="RING-type" evidence="2">
    <location>
        <begin position="677"/>
        <end position="717"/>
    </location>
</feature>
<accession>A0A0C9XZP4</accession>
<keyword evidence="4" id="KW-1185">Reference proteome</keyword>
<proteinExistence type="predicted"/>
<protein>
    <recommendedName>
        <fullName evidence="2">RING-type domain-containing protein</fullName>
    </recommendedName>
</protein>
<dbReference type="InterPro" id="IPR059179">
    <property type="entry name" value="MLKL-like_MCAfunc"/>
</dbReference>
<dbReference type="Gene3D" id="3.30.40.10">
    <property type="entry name" value="Zinc/RING finger domain, C3HC4 (zinc finger)"/>
    <property type="match status" value="1"/>
</dbReference>
<dbReference type="SUPFAM" id="SSF57850">
    <property type="entry name" value="RING/U-box"/>
    <property type="match status" value="1"/>
</dbReference>
<dbReference type="PROSITE" id="PS50089">
    <property type="entry name" value="ZF_RING_2"/>
    <property type="match status" value="1"/>
</dbReference>